<dbReference type="SUPFAM" id="SSF52218">
    <property type="entry name" value="Flavoproteins"/>
    <property type="match status" value="1"/>
</dbReference>
<organism evidence="5 7">
    <name type="scientific">Holdemania massiliensis</name>
    <dbReference type="NCBI Taxonomy" id="1468449"/>
    <lineage>
        <taxon>Bacteria</taxon>
        <taxon>Bacillati</taxon>
        <taxon>Bacillota</taxon>
        <taxon>Erysipelotrichia</taxon>
        <taxon>Erysipelotrichales</taxon>
        <taxon>Erysipelotrichaceae</taxon>
        <taxon>Holdemania</taxon>
    </lineage>
</organism>
<evidence type="ECO:0000256" key="1">
    <source>
        <dbReference type="ARBA" id="ARBA00022630"/>
    </source>
</evidence>
<dbReference type="PANTHER" id="PTHR43278:SF4">
    <property type="entry name" value="NAD(P)H-DEPENDENT FMN-CONTAINING OXIDOREDUCTASE YWQN-RELATED"/>
    <property type="match status" value="1"/>
</dbReference>
<protein>
    <submittedName>
        <fullName evidence="5">NAD(P)H dehydrogenase</fullName>
    </submittedName>
</protein>
<dbReference type="OrthoDB" id="9805976at2"/>
<dbReference type="AlphaFoldDB" id="A0A6N7S2I8"/>
<dbReference type="Gene3D" id="3.30.1050.10">
    <property type="entry name" value="SCP2 sterol-binding domain"/>
    <property type="match status" value="1"/>
</dbReference>
<dbReference type="Proteomes" id="UP000480929">
    <property type="component" value="Unassembled WGS sequence"/>
</dbReference>
<comment type="caution">
    <text evidence="5">The sequence shown here is derived from an EMBL/GenBank/DDBJ whole genome shotgun (WGS) entry which is preliminary data.</text>
</comment>
<dbReference type="Gene3D" id="3.40.50.360">
    <property type="match status" value="1"/>
</dbReference>
<dbReference type="InterPro" id="IPR029039">
    <property type="entry name" value="Flavoprotein-like_sf"/>
</dbReference>
<dbReference type="InterPro" id="IPR005025">
    <property type="entry name" value="FMN_Rdtase-like_dom"/>
</dbReference>
<dbReference type="InterPro" id="IPR036527">
    <property type="entry name" value="SCP2_sterol-bd_dom_sf"/>
</dbReference>
<keyword evidence="1" id="KW-0285">Flavoprotein</keyword>
<name>A0A6N7S2I8_9FIRM</name>
<evidence type="ECO:0000259" key="4">
    <source>
        <dbReference type="Pfam" id="PF03358"/>
    </source>
</evidence>
<evidence type="ECO:0000256" key="3">
    <source>
        <dbReference type="SAM" id="Phobius"/>
    </source>
</evidence>
<keyword evidence="3" id="KW-0472">Membrane</keyword>
<accession>A0A6N7S2I8</accession>
<evidence type="ECO:0000313" key="5">
    <source>
        <dbReference type="EMBL" id="MSA88081.1"/>
    </source>
</evidence>
<sequence>MIIMKMLVLNGSPRKTSSNTYQLTQAFVEGMKDELKAKLDVKILTLSELHIDPCRGCFSCWTATPGRCVIADEMAGILDEMLDADWILWSFPLYYYGMPGPVKTVLDRCLPLNLPFIEAGADGRAIHPRRYPQAQAKTLMISTCGFYTVNQNYEALIQQFDLTFGDGLKILCPQGELFARPELREVTAAYLTHVRQAGREYAVTQALSVPTLEQLRTPLLPREQFITLANASWNIANPKEAADSQQAKIRQAERFTQQMAAMYNPAFWDGKERIFEIFYTDVEVGYQLVLGKTCELRALSEGAYTTRVETPLSVWQAIARGEIRGDQAMLDGLYKTLGDLHLLMEWDRYFSGPHAPQSQADQAQTRKKTNMLLLILPWCCLWTLLPVSHNIGGNLAVAAALLLVLAGQKWQLTVYDGLSGLLVGGIGLLAVQGCDERLLVPLSYLCFGLLWLVSCSTAIPLSAHYVKENYHGDDALQNPVFMKTNRILSCCWGGLYVLSALWTLILMLSKLPQAAILINVLSPMAMGVFTVWFEKWYPAKIARG</sequence>
<gene>
    <name evidence="6" type="ORF">GKD88_01680</name>
    <name evidence="5" type="ORF">GKE08_01880</name>
</gene>
<feature type="transmembrane region" description="Helical" evidence="3">
    <location>
        <begin position="487"/>
        <end position="508"/>
    </location>
</feature>
<keyword evidence="2" id="KW-0288">FMN</keyword>
<feature type="transmembrane region" description="Helical" evidence="3">
    <location>
        <begin position="414"/>
        <end position="432"/>
    </location>
</feature>
<dbReference type="EMBL" id="WKPJ01000002">
    <property type="protein sequence ID" value="MSA88081.1"/>
    <property type="molecule type" value="Genomic_DNA"/>
</dbReference>
<dbReference type="Proteomes" id="UP000433575">
    <property type="component" value="Unassembled WGS sequence"/>
</dbReference>
<dbReference type="SUPFAM" id="SSF55718">
    <property type="entry name" value="SCP-like"/>
    <property type="match status" value="1"/>
</dbReference>
<feature type="transmembrane region" description="Helical" evidence="3">
    <location>
        <begin position="438"/>
        <end position="466"/>
    </location>
</feature>
<feature type="domain" description="NADPH-dependent FMN reductase-like" evidence="4">
    <location>
        <begin position="4"/>
        <end position="109"/>
    </location>
</feature>
<evidence type="ECO:0000313" key="6">
    <source>
        <dbReference type="EMBL" id="MSC31836.1"/>
    </source>
</evidence>
<feature type="transmembrane region" description="Helical" evidence="3">
    <location>
        <begin position="391"/>
        <end position="407"/>
    </location>
</feature>
<reference evidence="7 8" key="1">
    <citation type="journal article" date="2019" name="Nat. Med.">
        <title>A library of human gut bacterial isolates paired with longitudinal multiomics data enables mechanistic microbiome research.</title>
        <authorList>
            <person name="Poyet M."/>
            <person name="Groussin M."/>
            <person name="Gibbons S.M."/>
            <person name="Avila-Pacheco J."/>
            <person name="Jiang X."/>
            <person name="Kearney S.M."/>
            <person name="Perrotta A.R."/>
            <person name="Berdy B."/>
            <person name="Zhao S."/>
            <person name="Lieberman T.D."/>
            <person name="Swanson P.K."/>
            <person name="Smith M."/>
            <person name="Roesemann S."/>
            <person name="Alexander J.E."/>
            <person name="Rich S.A."/>
            <person name="Livny J."/>
            <person name="Vlamakis H."/>
            <person name="Clish C."/>
            <person name="Bullock K."/>
            <person name="Deik A."/>
            <person name="Scott J."/>
            <person name="Pierce K.A."/>
            <person name="Xavier R.J."/>
            <person name="Alm E.J."/>
        </authorList>
    </citation>
    <scope>NUCLEOTIDE SEQUENCE [LARGE SCALE GENOMIC DNA]</scope>
    <source>
        <strain evidence="5 7">BIOML-A4</strain>
        <strain evidence="6 8">BIOML-A5</strain>
    </source>
</reference>
<evidence type="ECO:0000313" key="8">
    <source>
        <dbReference type="Proteomes" id="UP000480929"/>
    </source>
</evidence>
<dbReference type="InterPro" id="IPR051796">
    <property type="entry name" value="ISF_SsuE-like"/>
</dbReference>
<dbReference type="PANTHER" id="PTHR43278">
    <property type="entry name" value="NAD(P)H-DEPENDENT FMN-CONTAINING OXIDOREDUCTASE YWQN-RELATED"/>
    <property type="match status" value="1"/>
</dbReference>
<keyword evidence="3" id="KW-1133">Transmembrane helix</keyword>
<evidence type="ECO:0000256" key="2">
    <source>
        <dbReference type="ARBA" id="ARBA00022643"/>
    </source>
</evidence>
<dbReference type="GO" id="GO:0016491">
    <property type="term" value="F:oxidoreductase activity"/>
    <property type="evidence" value="ECO:0007669"/>
    <property type="project" value="InterPro"/>
</dbReference>
<proteinExistence type="predicted"/>
<feature type="transmembrane region" description="Helical" evidence="3">
    <location>
        <begin position="514"/>
        <end position="533"/>
    </location>
</feature>
<keyword evidence="3" id="KW-0812">Transmembrane</keyword>
<evidence type="ECO:0000313" key="7">
    <source>
        <dbReference type="Proteomes" id="UP000433575"/>
    </source>
</evidence>
<dbReference type="Pfam" id="PF03358">
    <property type="entry name" value="FMN_red"/>
    <property type="match status" value="1"/>
</dbReference>
<keyword evidence="8" id="KW-1185">Reference proteome</keyword>
<dbReference type="EMBL" id="WKPI01000002">
    <property type="protein sequence ID" value="MSC31836.1"/>
    <property type="molecule type" value="Genomic_DNA"/>
</dbReference>